<dbReference type="InterPro" id="IPR007274">
    <property type="entry name" value="Cop_transporter"/>
</dbReference>
<evidence type="ECO:0000313" key="6">
    <source>
        <dbReference type="Proteomes" id="UP000813385"/>
    </source>
</evidence>
<proteinExistence type="inferred from homology"/>
<keyword evidence="2 4" id="KW-1133">Transmembrane helix</keyword>
<dbReference type="Pfam" id="PF04145">
    <property type="entry name" value="Ctr"/>
    <property type="match status" value="1"/>
</dbReference>
<evidence type="ECO:0000256" key="1">
    <source>
        <dbReference type="ARBA" id="ARBA00022692"/>
    </source>
</evidence>
<evidence type="ECO:0000313" key="5">
    <source>
        <dbReference type="EMBL" id="KAH7354024.1"/>
    </source>
</evidence>
<keyword evidence="4" id="KW-0187">Copper transport</keyword>
<gene>
    <name evidence="5" type="ORF">B0T11DRAFT_287837</name>
</gene>
<feature type="transmembrane region" description="Helical" evidence="4">
    <location>
        <begin position="117"/>
        <end position="137"/>
    </location>
</feature>
<comment type="subcellular location">
    <subcellularLocation>
        <location evidence="4">Membrane</location>
        <topology evidence="4">Multi-pass membrane protein</topology>
    </subcellularLocation>
</comment>
<evidence type="ECO:0000256" key="4">
    <source>
        <dbReference type="RuleBase" id="RU367022"/>
    </source>
</evidence>
<dbReference type="GO" id="GO:0005375">
    <property type="term" value="F:copper ion transmembrane transporter activity"/>
    <property type="evidence" value="ECO:0007669"/>
    <property type="project" value="UniProtKB-UniRule"/>
</dbReference>
<comment type="caution">
    <text evidence="5">The sequence shown here is derived from an EMBL/GenBank/DDBJ whole genome shotgun (WGS) entry which is preliminary data.</text>
</comment>
<keyword evidence="4" id="KW-0406">Ion transport</keyword>
<organism evidence="5 6">
    <name type="scientific">Plectosphaerella cucumerina</name>
    <dbReference type="NCBI Taxonomy" id="40658"/>
    <lineage>
        <taxon>Eukaryota</taxon>
        <taxon>Fungi</taxon>
        <taxon>Dikarya</taxon>
        <taxon>Ascomycota</taxon>
        <taxon>Pezizomycotina</taxon>
        <taxon>Sordariomycetes</taxon>
        <taxon>Hypocreomycetidae</taxon>
        <taxon>Glomerellales</taxon>
        <taxon>Plectosphaerellaceae</taxon>
        <taxon>Plectosphaerella</taxon>
    </lineage>
</organism>
<protein>
    <recommendedName>
        <fullName evidence="4">Copper transport protein</fullName>
    </recommendedName>
</protein>
<accession>A0A8K0TCV2</accession>
<feature type="transmembrane region" description="Helical" evidence="4">
    <location>
        <begin position="143"/>
        <end position="164"/>
    </location>
</feature>
<dbReference type="GO" id="GO:0016020">
    <property type="term" value="C:membrane"/>
    <property type="evidence" value="ECO:0007669"/>
    <property type="project" value="UniProtKB-SubCell"/>
</dbReference>
<name>A0A8K0TCV2_9PEZI</name>
<feature type="transmembrane region" description="Helical" evidence="4">
    <location>
        <begin position="39"/>
        <end position="58"/>
    </location>
</feature>
<dbReference type="PANTHER" id="PTHR12483:SF79">
    <property type="entry name" value="COPPER TRANSPORT PROTEIN"/>
    <property type="match status" value="1"/>
</dbReference>
<keyword evidence="3 4" id="KW-0472">Membrane</keyword>
<dbReference type="OrthoDB" id="161814at2759"/>
<keyword evidence="4" id="KW-0186">Copper</keyword>
<evidence type="ECO:0000256" key="2">
    <source>
        <dbReference type="ARBA" id="ARBA00022989"/>
    </source>
</evidence>
<keyword evidence="1 4" id="KW-0812">Transmembrane</keyword>
<reference evidence="5" key="1">
    <citation type="journal article" date="2021" name="Nat. Commun.">
        <title>Genetic determinants of endophytism in the Arabidopsis root mycobiome.</title>
        <authorList>
            <person name="Mesny F."/>
            <person name="Miyauchi S."/>
            <person name="Thiergart T."/>
            <person name="Pickel B."/>
            <person name="Atanasova L."/>
            <person name="Karlsson M."/>
            <person name="Huettel B."/>
            <person name="Barry K.W."/>
            <person name="Haridas S."/>
            <person name="Chen C."/>
            <person name="Bauer D."/>
            <person name="Andreopoulos W."/>
            <person name="Pangilinan J."/>
            <person name="LaButti K."/>
            <person name="Riley R."/>
            <person name="Lipzen A."/>
            <person name="Clum A."/>
            <person name="Drula E."/>
            <person name="Henrissat B."/>
            <person name="Kohler A."/>
            <person name="Grigoriev I.V."/>
            <person name="Martin F.M."/>
            <person name="Hacquard S."/>
        </authorList>
    </citation>
    <scope>NUCLEOTIDE SEQUENCE</scope>
    <source>
        <strain evidence="5">MPI-CAGE-AT-0016</strain>
    </source>
</reference>
<dbReference type="EMBL" id="JAGPXD010000005">
    <property type="protein sequence ID" value="KAH7354024.1"/>
    <property type="molecule type" value="Genomic_DNA"/>
</dbReference>
<keyword evidence="4" id="KW-0813">Transport</keyword>
<dbReference type="Proteomes" id="UP000813385">
    <property type="component" value="Unassembled WGS sequence"/>
</dbReference>
<sequence length="185" mass="20119">MSHSAHGGDAVECKVSMLWNWYTIDACFLAESWHITNNGAFAASCIGVALLTVCLEVVRRLGKEYDALLLRQFHARAAELAALPKAQPPTTCCDNNDQPTSAAKPVLIFRASPLEQLIRAVLHATFFGLAYIIMLLAMYYNGYIIISIILGAGLGKYLCDWLVYKVNVADATMAKGVEEPTGCCG</sequence>
<dbReference type="AlphaFoldDB" id="A0A8K0TCV2"/>
<evidence type="ECO:0000256" key="3">
    <source>
        <dbReference type="ARBA" id="ARBA00023136"/>
    </source>
</evidence>
<comment type="similarity">
    <text evidence="4">Belongs to the copper transporter (Ctr) (TC 1.A.56) family. SLC31A subfamily.</text>
</comment>
<keyword evidence="6" id="KW-1185">Reference proteome</keyword>
<dbReference type="PANTHER" id="PTHR12483">
    <property type="entry name" value="SOLUTE CARRIER FAMILY 31 COPPER TRANSPORTERS"/>
    <property type="match status" value="1"/>
</dbReference>